<gene>
    <name evidence="1" type="ORF">ENU78_01925</name>
</gene>
<dbReference type="EMBL" id="DTDV01000006">
    <property type="protein sequence ID" value="HGK23197.1"/>
    <property type="molecule type" value="Genomic_DNA"/>
</dbReference>
<proteinExistence type="predicted"/>
<dbReference type="PANTHER" id="PTHR42754:SF1">
    <property type="entry name" value="LIPOPROTEIN"/>
    <property type="match status" value="1"/>
</dbReference>
<comment type="caution">
    <text evidence="1">The sequence shown here is derived from an EMBL/GenBank/DDBJ whole genome shotgun (WGS) entry which is preliminary data.</text>
</comment>
<dbReference type="InterPro" id="IPR015943">
    <property type="entry name" value="WD40/YVTN_repeat-like_dom_sf"/>
</dbReference>
<dbReference type="PANTHER" id="PTHR42754">
    <property type="entry name" value="ENDOGLUCANASE"/>
    <property type="match status" value="1"/>
</dbReference>
<accession>A0A7V3ZHP0</accession>
<reference evidence="1" key="1">
    <citation type="journal article" date="2020" name="mSystems">
        <title>Genome- and Community-Level Interaction Insights into Carbon Utilization and Element Cycling Functions of Hydrothermarchaeota in Hydrothermal Sediment.</title>
        <authorList>
            <person name="Zhou Z."/>
            <person name="Liu Y."/>
            <person name="Xu W."/>
            <person name="Pan J."/>
            <person name="Luo Z.H."/>
            <person name="Li M."/>
        </authorList>
    </citation>
    <scope>NUCLEOTIDE SEQUENCE [LARGE SCALE GENOMIC DNA]</scope>
    <source>
        <strain evidence="1">SpSt-70</strain>
    </source>
</reference>
<sequence>MKRILILSLCILLILIPALSQDKFLGGWDKVYGGPKSEKGYGIVKVKDGYLLVGETTSFGSGGKDIYLLKIDRNGNKIFEKAIGGQKDDYAFSILEGKEGYFIVGATRSFGVGNSDVYIVKVKEDGEILWQKTYGGKGFEEGWRITRDNEGNYVVVGRTNSFGNGQYDLYLLKIDEDGNLIWEKAYGREMSEYGYGICADNDGYVAVGITNSFSEGQDVYVVKVDKNGNLSWEKVYGGKGYDYAYDVTNCEDGYLMVGNSNSFSDSVDLYVLKIDKNGGKIWEKTYRSKGYDTGFFVLQDDDKFLIVGGSNSQGAGNSDVYIVELDNNGKLLWEKYFGGADLDEGWGLILDDGWFVVVGRSESFSTANSELYVVKFRE</sequence>
<dbReference type="AlphaFoldDB" id="A0A7V3ZHP0"/>
<protein>
    <submittedName>
        <fullName evidence="1">Uncharacterized protein</fullName>
    </submittedName>
</protein>
<dbReference type="SUPFAM" id="SSF82171">
    <property type="entry name" value="DPP6 N-terminal domain-like"/>
    <property type="match status" value="1"/>
</dbReference>
<evidence type="ECO:0000313" key="1">
    <source>
        <dbReference type="EMBL" id="HGK23197.1"/>
    </source>
</evidence>
<dbReference type="Gene3D" id="2.130.10.10">
    <property type="entry name" value="YVTN repeat-like/Quinoprotein amine dehydrogenase"/>
    <property type="match status" value="1"/>
</dbReference>
<name>A0A7V3ZHP0_DICTH</name>
<organism evidence="1">
    <name type="scientific">Dictyoglomus thermophilum</name>
    <dbReference type="NCBI Taxonomy" id="14"/>
    <lineage>
        <taxon>Bacteria</taxon>
        <taxon>Pseudomonadati</taxon>
        <taxon>Dictyoglomota</taxon>
        <taxon>Dictyoglomia</taxon>
        <taxon>Dictyoglomales</taxon>
        <taxon>Dictyoglomaceae</taxon>
        <taxon>Dictyoglomus</taxon>
    </lineage>
</organism>